<gene>
    <name evidence="12" type="primary">pheC</name>
    <name evidence="10" type="ORF">ALP65_01552</name>
    <name evidence="9" type="ORF">DT376_11495</name>
    <name evidence="7" type="ORF">GNQ48_13745</name>
    <name evidence="8" type="ORF">GUL26_02700</name>
    <name evidence="11" type="ORF">IPC1295_22305</name>
    <name evidence="12" type="ORF">L4V69_10945</name>
</gene>
<dbReference type="InterPro" id="IPR001638">
    <property type="entry name" value="Solute-binding_3/MltF_N"/>
</dbReference>
<organism evidence="9 13">
    <name type="scientific">Pseudomonas aeruginosa</name>
    <dbReference type="NCBI Taxonomy" id="287"/>
    <lineage>
        <taxon>Bacteria</taxon>
        <taxon>Pseudomonadati</taxon>
        <taxon>Pseudomonadota</taxon>
        <taxon>Gammaproteobacteria</taxon>
        <taxon>Pseudomonadales</taxon>
        <taxon>Pseudomonadaceae</taxon>
        <taxon>Pseudomonas</taxon>
    </lineage>
</organism>
<reference evidence="12" key="7">
    <citation type="submission" date="2023-06" db="EMBL/GenBank/DDBJ databases">
        <authorList>
            <consortium name="Clinical and Environmental Microbiology Branch: Whole genome sequencing antimicrobial resistance pathogens in the healthcare setting"/>
        </authorList>
    </citation>
    <scope>NUCLEOTIDE SEQUENCE</scope>
    <source>
        <strain evidence="12">2021CK-01020</strain>
    </source>
</reference>
<reference evidence="10 14" key="3">
    <citation type="submission" date="2018-08" db="EMBL/GenBank/DDBJ databases">
        <title>Recombination of ecologically and evolutionarily significant loci maintains genetic cohesion in the Pseudomonas syringae species complex.</title>
        <authorList>
            <person name="Dillon M."/>
            <person name="Thakur S."/>
            <person name="Almeida R.N.D."/>
            <person name="Weir B.S."/>
            <person name="Guttman D.S."/>
        </authorList>
    </citation>
    <scope>NUCLEOTIDE SEQUENCE [LARGE SCALE GENOMIC DNA]</scope>
    <source>
        <strain evidence="10 14">ICMP 7846</strain>
    </source>
</reference>
<evidence type="ECO:0000313" key="7">
    <source>
        <dbReference type="EMBL" id="MUI36077.1"/>
    </source>
</evidence>
<evidence type="ECO:0000313" key="11">
    <source>
        <dbReference type="EMBL" id="RPM11042.1"/>
    </source>
</evidence>
<dbReference type="EMBL" id="WOAD01000009">
    <property type="protein sequence ID" value="MUI36077.1"/>
    <property type="molecule type" value="Genomic_DNA"/>
</dbReference>
<dbReference type="EC" id="4.2.1.51" evidence="12"/>
<evidence type="ECO:0000259" key="6">
    <source>
        <dbReference type="SMART" id="SM00062"/>
    </source>
</evidence>
<dbReference type="SMART" id="SM00062">
    <property type="entry name" value="PBPb"/>
    <property type="match status" value="1"/>
</dbReference>
<dbReference type="AlphaFoldDB" id="A0A071L4Y1"/>
<proteinExistence type="inferred from homology"/>
<reference evidence="12" key="8">
    <citation type="submission" date="2023-10" db="EMBL/GenBank/DDBJ databases">
        <title>Pathogen: clinical or host-associated sample.</title>
        <authorList>
            <person name="Hergert J."/>
            <person name="Casey R."/>
            <person name="Wagner J."/>
            <person name="Young E.L."/>
            <person name="Oakeson K.F."/>
        </authorList>
    </citation>
    <scope>NUCLEOTIDE SEQUENCE</scope>
    <source>
        <strain evidence="12">2021CK-01020</strain>
    </source>
</reference>
<dbReference type="EMBL" id="QORE01000310">
    <property type="protein sequence ID" value="RCI74717.1"/>
    <property type="molecule type" value="Genomic_DNA"/>
</dbReference>
<dbReference type="Pfam" id="PF00497">
    <property type="entry name" value="SBP_bac_3"/>
    <property type="match status" value="1"/>
</dbReference>
<evidence type="ECO:0000313" key="16">
    <source>
        <dbReference type="Proteomes" id="UP000433532"/>
    </source>
</evidence>
<dbReference type="Proteomes" id="UP000433532">
    <property type="component" value="Unassembled WGS sequence"/>
</dbReference>
<reference evidence="8" key="6">
    <citation type="submission" date="2020-01" db="EMBL/GenBank/DDBJ databases">
        <title>Bacteria Cultured from War Wounds Associated with the Conflict in Eastern Ukraine.</title>
        <authorList>
            <person name="Snesrud E."/>
            <person name="Galac M.R."/>
            <person name="Mc Gann P."/>
            <person name="Valentine K."/>
            <person name="Viacheslav K."/>
        </authorList>
    </citation>
    <scope>NUCLEOTIDE SEQUENCE</scope>
    <source>
        <strain evidence="8">VNMU148</strain>
    </source>
</reference>
<dbReference type="OMA" id="KAYMLPR"/>
<feature type="signal peptide" evidence="5">
    <location>
        <begin position="1"/>
        <end position="25"/>
    </location>
</feature>
<evidence type="ECO:0000256" key="2">
    <source>
        <dbReference type="ARBA" id="ARBA00010333"/>
    </source>
</evidence>
<dbReference type="GO" id="GO:0004664">
    <property type="term" value="F:prephenate dehydratase activity"/>
    <property type="evidence" value="ECO:0007669"/>
    <property type="project" value="UniProtKB-EC"/>
</dbReference>
<dbReference type="Proteomes" id="UP000270834">
    <property type="component" value="Unassembled WGS sequence"/>
</dbReference>
<comment type="subcellular location">
    <subcellularLocation>
        <location evidence="1">Cell envelope</location>
    </subcellularLocation>
</comment>
<dbReference type="EMBL" id="CP136986">
    <property type="protein sequence ID" value="WOS79642.1"/>
    <property type="molecule type" value="Genomic_DNA"/>
</dbReference>
<dbReference type="RefSeq" id="WP_003092003.1">
    <property type="nucleotide sequence ID" value="NZ_AP014622.1"/>
</dbReference>
<dbReference type="SMR" id="A0A071L4Y1"/>
<evidence type="ECO:0000256" key="5">
    <source>
        <dbReference type="SAM" id="SignalP"/>
    </source>
</evidence>
<name>A0A071L4Y1_PSEAI</name>
<dbReference type="Gene3D" id="3.40.190.10">
    <property type="entry name" value="Periplasmic binding protein-like II"/>
    <property type="match status" value="2"/>
</dbReference>
<accession>A0A1S1C8Q0</accession>
<evidence type="ECO:0000256" key="4">
    <source>
        <dbReference type="RuleBase" id="RU003744"/>
    </source>
</evidence>
<dbReference type="PANTHER" id="PTHR35936:SF19">
    <property type="entry name" value="AMINO-ACID-BINDING PROTEIN YXEM-RELATED"/>
    <property type="match status" value="1"/>
</dbReference>
<dbReference type="InterPro" id="IPR018313">
    <property type="entry name" value="SBP_3_CS"/>
</dbReference>
<dbReference type="EMBL" id="RBSQ01000718">
    <property type="protein sequence ID" value="RMS53562.1"/>
    <property type="molecule type" value="Genomic_DNA"/>
</dbReference>
<dbReference type="SUPFAM" id="SSF53850">
    <property type="entry name" value="Periplasmic binding protein-like II"/>
    <property type="match status" value="1"/>
</dbReference>
<evidence type="ECO:0000313" key="14">
    <source>
        <dbReference type="Proteomes" id="UP000270834"/>
    </source>
</evidence>
<dbReference type="PROSITE" id="PS01039">
    <property type="entry name" value="SBP_BACTERIAL_3"/>
    <property type="match status" value="1"/>
</dbReference>
<feature type="chain" id="PRO_5015027813" evidence="5">
    <location>
        <begin position="26"/>
        <end position="268"/>
    </location>
</feature>
<evidence type="ECO:0000313" key="9">
    <source>
        <dbReference type="EMBL" id="RCI74717.1"/>
    </source>
</evidence>
<dbReference type="GO" id="GO:0030313">
    <property type="term" value="C:cell envelope"/>
    <property type="evidence" value="ECO:0007669"/>
    <property type="project" value="UniProtKB-SubCell"/>
</dbReference>
<evidence type="ECO:0000256" key="3">
    <source>
        <dbReference type="ARBA" id="ARBA00022729"/>
    </source>
</evidence>
<dbReference type="CDD" id="cd01069">
    <property type="entry name" value="PBP2_PheC"/>
    <property type="match status" value="1"/>
</dbReference>
<evidence type="ECO:0000256" key="1">
    <source>
        <dbReference type="ARBA" id="ARBA00004196"/>
    </source>
</evidence>
<reference evidence="11 15" key="4">
    <citation type="submission" date="2019-01" db="EMBL/GenBank/DDBJ databases">
        <title>The Pseudomonas aeruginosa pan-genome provides new insights on its population structure, horizontal gene transfer and pathogenicity.</title>
        <authorList>
            <person name="Freschi L."/>
            <person name="Vincent A.T."/>
            <person name="Jeukens J."/>
            <person name="Emond-Rheault J.-G."/>
            <person name="Kukavica-Ibrulj I."/>
            <person name="Dupont M.-J."/>
            <person name="Charette S.J."/>
            <person name="Boyle B."/>
            <person name="Levesque R.C."/>
        </authorList>
    </citation>
    <scope>NUCLEOTIDE SEQUENCE [LARGE SCALE GENOMIC DNA]</scope>
    <source>
        <strain evidence="11 15">PA-W36</strain>
    </source>
</reference>
<dbReference type="Proteomes" id="UP000644192">
    <property type="component" value="Unassembled WGS sequence"/>
</dbReference>
<evidence type="ECO:0000313" key="12">
    <source>
        <dbReference type="EMBL" id="WOS79642.1"/>
    </source>
</evidence>
<dbReference type="eggNOG" id="COG0834">
    <property type="taxonomic scope" value="Bacteria"/>
</dbReference>
<evidence type="ECO:0000313" key="8">
    <source>
        <dbReference type="EMBL" id="MZZ11150.1"/>
    </source>
</evidence>
<evidence type="ECO:0000313" key="15">
    <source>
        <dbReference type="Proteomes" id="UP000284767"/>
    </source>
</evidence>
<dbReference type="Proteomes" id="UP000284767">
    <property type="component" value="Unassembled WGS sequence"/>
</dbReference>
<dbReference type="KEGG" id="paeb:NCGM1900_2793"/>
<reference evidence="7 16" key="5">
    <citation type="submission" date="2019-11" db="EMBL/GenBank/DDBJ databases">
        <title>Genomes of ocular Pseudomonas aeruginosa isolates.</title>
        <authorList>
            <person name="Khan M."/>
            <person name="Rice S.A."/>
            <person name="Willcox M.D.P."/>
            <person name="Stapleton F."/>
        </authorList>
    </citation>
    <scope>NUCLEOTIDE SEQUENCE [LARGE SCALE GENOMIC DNA]</scope>
    <source>
        <strain evidence="7 16">PA221</strain>
    </source>
</reference>
<comment type="similarity">
    <text evidence="2 4">Belongs to the bacterial solute-binding protein 3 family.</text>
</comment>
<dbReference type="InterPro" id="IPR037298">
    <property type="entry name" value="PheC_PBP2"/>
</dbReference>
<reference evidence="11 15" key="1">
    <citation type="submission" date="2017-08" db="EMBL/GenBank/DDBJ databases">
        <authorList>
            <person name="Feschi L."/>
            <person name="Jeukens J."/>
            <person name="Emond-Rheault J.-G."/>
            <person name="Kukavica-Ibrulj I."/>
            <person name="Boyle B."/>
            <person name="Levesque R.C."/>
        </authorList>
    </citation>
    <scope>NUCLEOTIDE SEQUENCE [LARGE SCALE GENOMIC DNA]</scope>
    <source>
        <strain evidence="11 15">PA-W36</strain>
    </source>
</reference>
<sequence length="268" mass="30448">MPKSFRHLVQALACLALLASASLQAQESRLDRILESGVLRVATTGDYKPFSYRTEEGGYAGFDVDMAQRLAESLGAKLVVVPTSWPNLMRDFADDRFDIAMSGISINLERQRQAYFSIPYLRDGKTPITLCSEEARFQTLEQIDQPGVTAIVNPGGTNEKFARANLKKARILVHPDNVTIFQQIVDGKADLMMTDAIEARLQSRLHPELCAVHPQQPFDFAEKAYLLPRDEAFKRYVDQWLHIAEQSGLLRQRMEHWLEYRWPTAHGK</sequence>
<reference evidence="9 13" key="2">
    <citation type="submission" date="2018-07" db="EMBL/GenBank/DDBJ databases">
        <title>Mechanisms of high-level aminoglycoside resistance among Gram-negative pathogens in Brazil.</title>
        <authorList>
            <person name="Ballaben A.S."/>
            <person name="Darini A.L.C."/>
            <person name="Doi Y."/>
        </authorList>
    </citation>
    <scope>NUCLEOTIDE SEQUENCE [LARGE SCALE GENOMIC DNA]</scope>
    <source>
        <strain evidence="9 13">B2-305</strain>
    </source>
</reference>
<dbReference type="EMBL" id="WXZT01000001">
    <property type="protein sequence ID" value="MZZ11150.1"/>
    <property type="molecule type" value="Genomic_DNA"/>
</dbReference>
<accession>A0A071L4Y1</accession>
<dbReference type="PANTHER" id="PTHR35936">
    <property type="entry name" value="MEMBRANE-BOUND LYTIC MUREIN TRANSGLYCOSYLASE F"/>
    <property type="match status" value="1"/>
</dbReference>
<evidence type="ECO:0000313" key="13">
    <source>
        <dbReference type="Proteomes" id="UP000253594"/>
    </source>
</evidence>
<protein>
    <submittedName>
        <fullName evidence="9">Cyclohexadienyl dehydratase</fullName>
        <ecNumber evidence="12">4.2.1.51</ecNumber>
    </submittedName>
    <submittedName>
        <fullName evidence="7">Transporter substrate-binding domain-containing protein</fullName>
    </submittedName>
</protein>
<dbReference type="Proteomes" id="UP000253594">
    <property type="component" value="Unassembled WGS sequence"/>
</dbReference>
<dbReference type="EMBL" id="NSNE01000014">
    <property type="protein sequence ID" value="RPM11042.1"/>
    <property type="molecule type" value="Genomic_DNA"/>
</dbReference>
<keyword evidence="3 5" id="KW-0732">Signal</keyword>
<dbReference type="Proteomes" id="UP001297540">
    <property type="component" value="Chromosome"/>
</dbReference>
<feature type="domain" description="Solute-binding protein family 3/N-terminal" evidence="6">
    <location>
        <begin position="38"/>
        <end position="261"/>
    </location>
</feature>
<keyword evidence="12" id="KW-0456">Lyase</keyword>
<evidence type="ECO:0000313" key="10">
    <source>
        <dbReference type="EMBL" id="RMS53562.1"/>
    </source>
</evidence>